<dbReference type="InterPro" id="IPR036259">
    <property type="entry name" value="MFS_trans_sf"/>
</dbReference>
<feature type="transmembrane region" description="Helical" evidence="5">
    <location>
        <begin position="367"/>
        <end position="390"/>
    </location>
</feature>
<evidence type="ECO:0000313" key="7">
    <source>
        <dbReference type="EMBL" id="KAB1631756.1"/>
    </source>
</evidence>
<dbReference type="GO" id="GO:0005886">
    <property type="term" value="C:plasma membrane"/>
    <property type="evidence" value="ECO:0007669"/>
    <property type="project" value="UniProtKB-SubCell"/>
</dbReference>
<reference evidence="7 8" key="1">
    <citation type="submission" date="2019-09" db="EMBL/GenBank/DDBJ databases">
        <title>Phylogeny of genus Pseudoclavibacter and closely related genus.</title>
        <authorList>
            <person name="Li Y."/>
        </authorList>
    </citation>
    <scope>NUCLEOTIDE SEQUENCE [LARGE SCALE GENOMIC DNA]</scope>
    <source>
        <strain evidence="7 8">JCM 16921</strain>
    </source>
</reference>
<dbReference type="PRINTS" id="PR01036">
    <property type="entry name" value="TCRTETB"/>
</dbReference>
<dbReference type="OrthoDB" id="3503984at2"/>
<evidence type="ECO:0000256" key="5">
    <source>
        <dbReference type="SAM" id="Phobius"/>
    </source>
</evidence>
<evidence type="ECO:0000256" key="1">
    <source>
        <dbReference type="ARBA" id="ARBA00004651"/>
    </source>
</evidence>
<dbReference type="Proteomes" id="UP000481339">
    <property type="component" value="Unassembled WGS sequence"/>
</dbReference>
<feature type="transmembrane region" description="Helical" evidence="5">
    <location>
        <begin position="118"/>
        <end position="140"/>
    </location>
</feature>
<keyword evidence="3 5" id="KW-1133">Transmembrane helix</keyword>
<dbReference type="SUPFAM" id="SSF103473">
    <property type="entry name" value="MFS general substrate transporter"/>
    <property type="match status" value="1"/>
</dbReference>
<dbReference type="PROSITE" id="PS50850">
    <property type="entry name" value="MFS"/>
    <property type="match status" value="1"/>
</dbReference>
<proteinExistence type="predicted"/>
<dbReference type="Gene3D" id="1.20.1720.10">
    <property type="entry name" value="Multidrug resistance protein D"/>
    <property type="match status" value="1"/>
</dbReference>
<feature type="transmembrane region" description="Helical" evidence="5">
    <location>
        <begin position="308"/>
        <end position="330"/>
    </location>
</feature>
<keyword evidence="4 5" id="KW-0472">Membrane</keyword>
<protein>
    <submittedName>
        <fullName evidence="7">MFS transporter</fullName>
    </submittedName>
</protein>
<evidence type="ECO:0000256" key="3">
    <source>
        <dbReference type="ARBA" id="ARBA00022989"/>
    </source>
</evidence>
<accession>A0A7C8FTC6</accession>
<keyword evidence="8" id="KW-1185">Reference proteome</keyword>
<feature type="transmembrane region" description="Helical" evidence="5">
    <location>
        <begin position="183"/>
        <end position="202"/>
    </location>
</feature>
<dbReference type="InterPro" id="IPR011701">
    <property type="entry name" value="MFS"/>
</dbReference>
<organism evidence="7 8">
    <name type="scientific">Pseudoclavibacter caeni</name>
    <dbReference type="NCBI Taxonomy" id="908846"/>
    <lineage>
        <taxon>Bacteria</taxon>
        <taxon>Bacillati</taxon>
        <taxon>Actinomycetota</taxon>
        <taxon>Actinomycetes</taxon>
        <taxon>Micrococcales</taxon>
        <taxon>Microbacteriaceae</taxon>
        <taxon>Pseudoclavibacter</taxon>
    </lineage>
</organism>
<dbReference type="AlphaFoldDB" id="A0A7C8FTC6"/>
<feature type="transmembrane region" description="Helical" evidence="5">
    <location>
        <begin position="411"/>
        <end position="434"/>
    </location>
</feature>
<evidence type="ECO:0000259" key="6">
    <source>
        <dbReference type="PROSITE" id="PS50850"/>
    </source>
</evidence>
<dbReference type="PANTHER" id="PTHR23501">
    <property type="entry name" value="MAJOR FACILITATOR SUPERFAMILY"/>
    <property type="match status" value="1"/>
</dbReference>
<feature type="transmembrane region" description="Helical" evidence="5">
    <location>
        <begin position="241"/>
        <end position="259"/>
    </location>
</feature>
<feature type="transmembrane region" description="Helical" evidence="5">
    <location>
        <begin position="28"/>
        <end position="51"/>
    </location>
</feature>
<dbReference type="InterPro" id="IPR020846">
    <property type="entry name" value="MFS_dom"/>
</dbReference>
<comment type="caution">
    <text evidence="7">The sequence shown here is derived from an EMBL/GenBank/DDBJ whole genome shotgun (WGS) entry which is preliminary data.</text>
</comment>
<feature type="transmembrane region" description="Helical" evidence="5">
    <location>
        <begin position="280"/>
        <end position="302"/>
    </location>
</feature>
<comment type="subcellular location">
    <subcellularLocation>
        <location evidence="1">Cell membrane</location>
        <topology evidence="1">Multi-pass membrane protein</topology>
    </subcellularLocation>
</comment>
<feature type="transmembrane region" description="Helical" evidence="5">
    <location>
        <begin position="152"/>
        <end position="177"/>
    </location>
</feature>
<evidence type="ECO:0000313" key="8">
    <source>
        <dbReference type="Proteomes" id="UP000481339"/>
    </source>
</evidence>
<name>A0A7C8FTC6_9MICO</name>
<feature type="domain" description="Major facilitator superfamily (MFS) profile" evidence="6">
    <location>
        <begin position="29"/>
        <end position="469"/>
    </location>
</feature>
<feature type="transmembrane region" description="Helical" evidence="5">
    <location>
        <begin position="63"/>
        <end position="82"/>
    </location>
</feature>
<evidence type="ECO:0000256" key="2">
    <source>
        <dbReference type="ARBA" id="ARBA00022692"/>
    </source>
</evidence>
<dbReference type="GO" id="GO:0022857">
    <property type="term" value="F:transmembrane transporter activity"/>
    <property type="evidence" value="ECO:0007669"/>
    <property type="project" value="InterPro"/>
</dbReference>
<evidence type="ECO:0000256" key="4">
    <source>
        <dbReference type="ARBA" id="ARBA00023136"/>
    </source>
</evidence>
<sequence>MSTDPAAPLDSARNPATWRELFAADTRAAVVVFAGGIALYGTNVYLTASLLPSAVADIGGQSLYAWVSTAFLLPSVVVSLFVGRLLGAWGARRTYPIAFLGFALGLVVSMLAPTMPVFLIGRFIQGCAGGLLTGLAYAVMRVTLPSRLWTRAIALLSAMWGVGNLIGPLLGGLFAQLGLWRGAFAPLALGAVAAAWLAARTLPRRSGTSPTERIPLASLALVTAVAAALALTVVFTEPWQVLTLLGLALVLAITFGLVERHGRRTLLPHTVYHGASSLRWIYLVITTLAAASTVEAFVPLFGQELAGMSPFMAGFLGAMVSWGWTAGGLLTSGAVSDARVAAYRVGGPVLLALGLAGYGLVQPDPAGWGIVLLWFATLFMAGIGIGTAFGHTAAAALRSTDDPLESQKVSAGVNTVQLVANTIGSAVSGLLINLGGPTVAGSARTLSLSFAAFALLGVLAAWLAVRAERR</sequence>
<feature type="transmembrane region" description="Helical" evidence="5">
    <location>
        <begin position="342"/>
        <end position="361"/>
    </location>
</feature>
<dbReference type="EMBL" id="WBKA01000005">
    <property type="protein sequence ID" value="KAB1631756.1"/>
    <property type="molecule type" value="Genomic_DNA"/>
</dbReference>
<feature type="transmembrane region" description="Helical" evidence="5">
    <location>
        <begin position="446"/>
        <end position="465"/>
    </location>
</feature>
<gene>
    <name evidence="7" type="ORF">F8O02_07405</name>
</gene>
<dbReference type="Gene3D" id="1.20.1250.20">
    <property type="entry name" value="MFS general substrate transporter like domains"/>
    <property type="match status" value="1"/>
</dbReference>
<dbReference type="RefSeq" id="WP_158036609.1">
    <property type="nucleotide sequence ID" value="NZ_BAAAZV010000011.1"/>
</dbReference>
<dbReference type="PANTHER" id="PTHR23501:SF154">
    <property type="entry name" value="MULTIDRUG-EFFLUX TRANSPORTER RV1634-RELATED"/>
    <property type="match status" value="1"/>
</dbReference>
<keyword evidence="2 5" id="KW-0812">Transmembrane</keyword>
<feature type="transmembrane region" description="Helical" evidence="5">
    <location>
        <begin position="214"/>
        <end position="235"/>
    </location>
</feature>
<feature type="transmembrane region" description="Helical" evidence="5">
    <location>
        <begin position="94"/>
        <end position="112"/>
    </location>
</feature>
<dbReference type="Pfam" id="PF07690">
    <property type="entry name" value="MFS_1"/>
    <property type="match status" value="1"/>
</dbReference>